<dbReference type="EMBL" id="CP063362">
    <property type="protein sequence ID" value="QRG06625.1"/>
    <property type="molecule type" value="Genomic_DNA"/>
</dbReference>
<evidence type="ECO:0000256" key="5">
    <source>
        <dbReference type="ARBA" id="ARBA00022989"/>
    </source>
</evidence>
<feature type="transmembrane region" description="Helical" evidence="7">
    <location>
        <begin position="66"/>
        <end position="87"/>
    </location>
</feature>
<dbReference type="PANTHER" id="PTHR34583">
    <property type="entry name" value="ANTIPORTER SUBUNIT MNHC2-RELATED"/>
    <property type="match status" value="1"/>
</dbReference>
<comment type="subcellular location">
    <subcellularLocation>
        <location evidence="1">Cell membrane</location>
        <topology evidence="1">Multi-pass membrane protein</topology>
    </subcellularLocation>
</comment>
<evidence type="ECO:0000256" key="2">
    <source>
        <dbReference type="ARBA" id="ARBA00010388"/>
    </source>
</evidence>
<evidence type="ECO:0000256" key="1">
    <source>
        <dbReference type="ARBA" id="ARBA00004651"/>
    </source>
</evidence>
<dbReference type="KEGG" id="xdi:EZH22_27530"/>
<feature type="transmembrane region" description="Helical" evidence="7">
    <location>
        <begin position="32"/>
        <end position="54"/>
    </location>
</feature>
<name>A0A974SIF1_9HYPH</name>
<keyword evidence="4 7" id="KW-0812">Transmembrane</keyword>
<keyword evidence="6 7" id="KW-0472">Membrane</keyword>
<evidence type="ECO:0000313" key="8">
    <source>
        <dbReference type="EMBL" id="QRG06625.1"/>
    </source>
</evidence>
<reference evidence="8 9" key="1">
    <citation type="submission" date="2020-10" db="EMBL/GenBank/DDBJ databases">
        <title>Degradation of 1,4-Dioxane by Xanthobacter sp. YN2, via a Novel Group-2 Soluble Di-Iron Monooxygenase.</title>
        <authorList>
            <person name="Ma F."/>
            <person name="Wang Y."/>
            <person name="Yang J."/>
            <person name="Guo H."/>
            <person name="Su D."/>
            <person name="Yu L."/>
        </authorList>
    </citation>
    <scope>NUCLEOTIDE SEQUENCE [LARGE SCALE GENOMIC DNA]</scope>
    <source>
        <strain evidence="8 9">YN2</strain>
    </source>
</reference>
<sequence>MTGATLFGLAGAILAGCGVYGLLTAGGGLGRILGFNVLGGGVFLIFGAVARRGAAAGFHADPVPQALVITGIVVAFCATALALALLVRLREVEAGPAPDDGKRETER</sequence>
<keyword evidence="3" id="KW-1003">Cell membrane</keyword>
<protein>
    <submittedName>
        <fullName evidence="8">NADH-quinone oxidoreductase subunit K</fullName>
    </submittedName>
</protein>
<comment type="similarity">
    <text evidence="2">Belongs to the CPA3 antiporters (TC 2.A.63) subunit C family.</text>
</comment>
<feature type="transmembrane region" description="Helical" evidence="7">
    <location>
        <begin position="6"/>
        <end position="25"/>
    </location>
</feature>
<evidence type="ECO:0000256" key="7">
    <source>
        <dbReference type="SAM" id="Phobius"/>
    </source>
</evidence>
<dbReference type="GO" id="GO:0005886">
    <property type="term" value="C:plasma membrane"/>
    <property type="evidence" value="ECO:0007669"/>
    <property type="project" value="UniProtKB-SubCell"/>
</dbReference>
<dbReference type="RefSeq" id="WP_203193532.1">
    <property type="nucleotide sequence ID" value="NZ_CP063362.1"/>
</dbReference>
<dbReference type="Proteomes" id="UP000596427">
    <property type="component" value="Chromosome"/>
</dbReference>
<keyword evidence="5 7" id="KW-1133">Transmembrane helix</keyword>
<proteinExistence type="inferred from homology"/>
<evidence type="ECO:0000256" key="4">
    <source>
        <dbReference type="ARBA" id="ARBA00022692"/>
    </source>
</evidence>
<dbReference type="Pfam" id="PF00420">
    <property type="entry name" value="Oxidored_q2"/>
    <property type="match status" value="1"/>
</dbReference>
<gene>
    <name evidence="8" type="ORF">EZH22_27530</name>
</gene>
<dbReference type="Gene3D" id="1.10.287.3510">
    <property type="match status" value="1"/>
</dbReference>
<evidence type="ECO:0000313" key="9">
    <source>
        <dbReference type="Proteomes" id="UP000596427"/>
    </source>
</evidence>
<dbReference type="PANTHER" id="PTHR34583:SF2">
    <property type="entry name" value="ANTIPORTER SUBUNIT MNHC2-RELATED"/>
    <property type="match status" value="1"/>
</dbReference>
<organism evidence="8 9">
    <name type="scientific">Xanthobacter dioxanivorans</name>
    <dbReference type="NCBI Taxonomy" id="2528964"/>
    <lineage>
        <taxon>Bacteria</taxon>
        <taxon>Pseudomonadati</taxon>
        <taxon>Pseudomonadota</taxon>
        <taxon>Alphaproteobacteria</taxon>
        <taxon>Hyphomicrobiales</taxon>
        <taxon>Xanthobacteraceae</taxon>
        <taxon>Xanthobacter</taxon>
    </lineage>
</organism>
<evidence type="ECO:0000256" key="3">
    <source>
        <dbReference type="ARBA" id="ARBA00022475"/>
    </source>
</evidence>
<keyword evidence="9" id="KW-1185">Reference proteome</keyword>
<accession>A0A974SIF1</accession>
<dbReference type="AlphaFoldDB" id="A0A974SIF1"/>
<dbReference type="InterPro" id="IPR039428">
    <property type="entry name" value="NUOK/Mnh_C1-like"/>
</dbReference>
<evidence type="ECO:0000256" key="6">
    <source>
        <dbReference type="ARBA" id="ARBA00023136"/>
    </source>
</evidence>
<dbReference type="InterPro" id="IPR050601">
    <property type="entry name" value="CPA3_antiporter_subunitC"/>
</dbReference>